<organism evidence="11 12">
    <name type="scientific">Neorhizobium huautlense</name>
    <dbReference type="NCBI Taxonomy" id="67774"/>
    <lineage>
        <taxon>Bacteria</taxon>
        <taxon>Pseudomonadati</taxon>
        <taxon>Pseudomonadota</taxon>
        <taxon>Alphaproteobacteria</taxon>
        <taxon>Hyphomicrobiales</taxon>
        <taxon>Rhizobiaceae</taxon>
        <taxon>Rhizobium/Agrobacterium group</taxon>
        <taxon>Neorhizobium</taxon>
    </lineage>
</organism>
<comment type="cofactor">
    <cofactor evidence="9">
        <name>Zn(2+)</name>
        <dbReference type="ChEBI" id="CHEBI:29105"/>
    </cofactor>
    <text evidence="9">Binds 1 zinc ion per subunit.</text>
</comment>
<dbReference type="InterPro" id="IPR000926">
    <property type="entry name" value="RibA"/>
</dbReference>
<dbReference type="NCBIfam" id="NF001591">
    <property type="entry name" value="PRK00393.1"/>
    <property type="match status" value="1"/>
</dbReference>
<keyword evidence="3 9" id="KW-0479">Metal-binding</keyword>
<dbReference type="EMBL" id="JAUSRF010000003">
    <property type="protein sequence ID" value="MDP9836271.1"/>
    <property type="molecule type" value="Genomic_DNA"/>
</dbReference>
<gene>
    <name evidence="9" type="primary">ribA</name>
    <name evidence="11" type="ORF">J2T09_001015</name>
</gene>
<accession>A0ABT9PQ12</accession>
<evidence type="ECO:0000256" key="8">
    <source>
        <dbReference type="ARBA" id="ARBA00049295"/>
    </source>
</evidence>
<reference evidence="11 12" key="1">
    <citation type="submission" date="2023-07" db="EMBL/GenBank/DDBJ databases">
        <title>Sorghum-associated microbial communities from plants grown in Nebraska, USA.</title>
        <authorList>
            <person name="Schachtman D."/>
        </authorList>
    </citation>
    <scope>NUCLEOTIDE SEQUENCE [LARGE SCALE GENOMIC DNA]</scope>
    <source>
        <strain evidence="11 12">DS1307</strain>
    </source>
</reference>
<sequence length="371" mass="40220">MFQPSSASFFSADDRSQIACERAISEMRYGRPVVIEGQDITYAVLALDTATPETFHRFAALANGEHTLFVTHARSAVLDIDAPSGLFFSIDGFAYEETTELAYGRGAERLPEWLLASRQGEMFERLARAALLLPAFVCLAIKSADGRFDGCARLAADTFDHTPAAEADFAIVARTRVPLKGIEAAEFVVFRGGVAQRDQVAIVVGTPDLSRPVPVRIHSSCLTGDLFGSLKCDCGDQLREGLLLLEQRGGGMLLYLDQEGRGTGIAAKMRAYGYQHQGLDTVDADAVLGFEEDGRRYDAAVAMLVALGVGSVELLTNNPRKLKALEAAGFTVHRRTPVMGVVTAENRNYLATKARRSGHLLDVDTMRQAAE</sequence>
<keyword evidence="6 9" id="KW-0862">Zinc</keyword>
<dbReference type="NCBIfam" id="NF006456">
    <property type="entry name" value="PRK08815.1"/>
    <property type="match status" value="1"/>
</dbReference>
<keyword evidence="2 9" id="KW-0686">Riboflavin biosynthesis</keyword>
<evidence type="ECO:0000256" key="9">
    <source>
        <dbReference type="HAMAP-Rule" id="MF_00179"/>
    </source>
</evidence>
<evidence type="ECO:0000256" key="5">
    <source>
        <dbReference type="ARBA" id="ARBA00022801"/>
    </source>
</evidence>
<feature type="binding site" evidence="9">
    <location>
        <position position="316"/>
    </location>
    <ligand>
        <name>GTP</name>
        <dbReference type="ChEBI" id="CHEBI:37565"/>
    </ligand>
</feature>
<comment type="catalytic activity">
    <reaction evidence="8 9">
        <text>GTP + 4 H2O = 2,5-diamino-6-hydroxy-4-(5-phosphoribosylamino)-pyrimidine + formate + 2 phosphate + 3 H(+)</text>
        <dbReference type="Rhea" id="RHEA:23704"/>
        <dbReference type="ChEBI" id="CHEBI:15377"/>
        <dbReference type="ChEBI" id="CHEBI:15378"/>
        <dbReference type="ChEBI" id="CHEBI:15740"/>
        <dbReference type="ChEBI" id="CHEBI:37565"/>
        <dbReference type="ChEBI" id="CHEBI:43474"/>
        <dbReference type="ChEBI" id="CHEBI:58614"/>
        <dbReference type="EC" id="3.5.4.25"/>
    </reaction>
</comment>
<feature type="binding site" evidence="9">
    <location>
        <position position="232"/>
    </location>
    <ligand>
        <name>Zn(2+)</name>
        <dbReference type="ChEBI" id="CHEBI:29105"/>
        <note>catalytic</note>
    </ligand>
</feature>
<dbReference type="InterPro" id="IPR032677">
    <property type="entry name" value="GTP_cyclohydro_II"/>
</dbReference>
<evidence type="ECO:0000313" key="11">
    <source>
        <dbReference type="EMBL" id="MDP9836271.1"/>
    </source>
</evidence>
<proteinExistence type="inferred from homology"/>
<dbReference type="PANTHER" id="PTHR21327:SF18">
    <property type="entry name" value="3,4-DIHYDROXY-2-BUTANONE 4-PHOSPHATE SYNTHASE"/>
    <property type="match status" value="1"/>
</dbReference>
<evidence type="ECO:0000259" key="10">
    <source>
        <dbReference type="Pfam" id="PF00925"/>
    </source>
</evidence>
<dbReference type="PANTHER" id="PTHR21327">
    <property type="entry name" value="GTP CYCLOHYDROLASE II-RELATED"/>
    <property type="match status" value="1"/>
</dbReference>
<feature type="binding site" evidence="9">
    <location>
        <begin position="259"/>
        <end position="261"/>
    </location>
    <ligand>
        <name>GTP</name>
        <dbReference type="ChEBI" id="CHEBI:37565"/>
    </ligand>
</feature>
<feature type="binding site" evidence="9">
    <location>
        <begin position="216"/>
        <end position="220"/>
    </location>
    <ligand>
        <name>GTP</name>
        <dbReference type="ChEBI" id="CHEBI:37565"/>
    </ligand>
</feature>
<feature type="domain" description="GTP cyclohydrolase II" evidence="10">
    <location>
        <begin position="174"/>
        <end position="337"/>
    </location>
</feature>
<evidence type="ECO:0000256" key="1">
    <source>
        <dbReference type="ARBA" id="ARBA00004853"/>
    </source>
</evidence>
<evidence type="ECO:0000256" key="2">
    <source>
        <dbReference type="ARBA" id="ARBA00022619"/>
    </source>
</evidence>
<feature type="binding site" evidence="9">
    <location>
        <position position="221"/>
    </location>
    <ligand>
        <name>Zn(2+)</name>
        <dbReference type="ChEBI" id="CHEBI:29105"/>
        <note>catalytic</note>
    </ligand>
</feature>
<protein>
    <recommendedName>
        <fullName evidence="9">GTP cyclohydrolase-2</fullName>
        <ecNumber evidence="9">3.5.4.25</ecNumber>
    </recommendedName>
    <alternativeName>
        <fullName evidence="9">GTP cyclohydrolase II</fullName>
    </alternativeName>
</protein>
<feature type="active site" description="Proton acceptor" evidence="9">
    <location>
        <position position="293"/>
    </location>
</feature>
<dbReference type="SUPFAM" id="SSF142695">
    <property type="entry name" value="RibA-like"/>
    <property type="match status" value="1"/>
</dbReference>
<comment type="pathway">
    <text evidence="1 9">Cofactor biosynthesis; riboflavin biosynthesis; 5-amino-6-(D-ribitylamino)uracil from GTP: step 1/4.</text>
</comment>
<feature type="binding site" evidence="9">
    <location>
        <position position="321"/>
    </location>
    <ligand>
        <name>GTP</name>
        <dbReference type="ChEBI" id="CHEBI:37565"/>
    </ligand>
</feature>
<feature type="binding site" evidence="9">
    <location>
        <position position="237"/>
    </location>
    <ligand>
        <name>GTP</name>
        <dbReference type="ChEBI" id="CHEBI:37565"/>
    </ligand>
</feature>
<dbReference type="Gene3D" id="3.40.50.10990">
    <property type="entry name" value="GTP cyclohydrolase II"/>
    <property type="match status" value="1"/>
</dbReference>
<comment type="caution">
    <text evidence="11">The sequence shown here is derived from an EMBL/GenBank/DDBJ whole genome shotgun (WGS) entry which is preliminary data.</text>
</comment>
<dbReference type="RefSeq" id="WP_306831809.1">
    <property type="nucleotide sequence ID" value="NZ_JAUSRF010000003.1"/>
</dbReference>
<name>A0ABT9PQ12_9HYPH</name>
<dbReference type="CDD" id="cd00641">
    <property type="entry name" value="GTP_cyclohydro2"/>
    <property type="match status" value="1"/>
</dbReference>
<evidence type="ECO:0000256" key="6">
    <source>
        <dbReference type="ARBA" id="ARBA00022833"/>
    </source>
</evidence>
<dbReference type="Proteomes" id="UP001241472">
    <property type="component" value="Unassembled WGS sequence"/>
</dbReference>
<comment type="function">
    <text evidence="9">Catalyzes the conversion of GTP to 2,5-diamino-6-ribosylamino-4(3H)-pyrimidinone 5'-phosphate (DARP), formate and pyrophosphate.</text>
</comment>
<evidence type="ECO:0000256" key="4">
    <source>
        <dbReference type="ARBA" id="ARBA00022741"/>
    </source>
</evidence>
<keyword evidence="4 9" id="KW-0547">Nucleotide-binding</keyword>
<keyword evidence="5 9" id="KW-0378">Hydrolase</keyword>
<feature type="binding site" evidence="9">
    <location>
        <position position="234"/>
    </location>
    <ligand>
        <name>Zn(2+)</name>
        <dbReference type="ChEBI" id="CHEBI:29105"/>
        <note>catalytic</note>
    </ligand>
</feature>
<feature type="binding site" evidence="9">
    <location>
        <position position="281"/>
    </location>
    <ligand>
        <name>GTP</name>
        <dbReference type="ChEBI" id="CHEBI:37565"/>
    </ligand>
</feature>
<dbReference type="HAMAP" id="MF_00179">
    <property type="entry name" value="RibA"/>
    <property type="match status" value="1"/>
</dbReference>
<evidence type="ECO:0000256" key="7">
    <source>
        <dbReference type="ARBA" id="ARBA00023134"/>
    </source>
</evidence>
<evidence type="ECO:0000313" key="12">
    <source>
        <dbReference type="Proteomes" id="UP001241472"/>
    </source>
</evidence>
<dbReference type="Pfam" id="PF00925">
    <property type="entry name" value="GTP_cyclohydro2"/>
    <property type="match status" value="1"/>
</dbReference>
<dbReference type="EC" id="3.5.4.25" evidence="9"/>
<keyword evidence="12" id="KW-1185">Reference proteome</keyword>
<evidence type="ECO:0000256" key="3">
    <source>
        <dbReference type="ARBA" id="ARBA00022723"/>
    </source>
</evidence>
<keyword evidence="7 9" id="KW-0342">GTP-binding</keyword>
<feature type="active site" description="Nucleophile" evidence="9">
    <location>
        <position position="295"/>
    </location>
</feature>
<dbReference type="InterPro" id="IPR036144">
    <property type="entry name" value="RibA-like_sf"/>
</dbReference>
<comment type="similarity">
    <text evidence="9">Belongs to the GTP cyclohydrolase II family.</text>
</comment>
<dbReference type="GO" id="GO:0003935">
    <property type="term" value="F:GTP cyclohydrolase II activity"/>
    <property type="evidence" value="ECO:0007669"/>
    <property type="project" value="UniProtKB-EC"/>
</dbReference>